<gene>
    <name evidence="2" type="ORF">MCW_01267</name>
</gene>
<sequence length="181" mass="20789">MKFFILSLAFLDVLGFSIIAFLAVMIVFGLPYFFIKRVRLSFRVAEELQERVAQQLSRDEREIKGHNAVLETRRRLLCFKKSMILWPKEYKVIFFITVAFVLFQAAISTAVQLEWNSDMTSFIMMFICIIWGAVISTPLIWGLVIIITGKLKKTIQQLEEAIAKQDEAVSLQNTSGGKNDQ</sequence>
<name>J0Z7N7_9HYPH</name>
<protein>
    <submittedName>
        <fullName evidence="2">Uncharacterized protein</fullName>
    </submittedName>
</protein>
<feature type="transmembrane region" description="Helical" evidence="1">
    <location>
        <begin position="6"/>
        <end position="34"/>
    </location>
</feature>
<keyword evidence="1" id="KW-1133">Transmembrane helix</keyword>
<proteinExistence type="predicted"/>
<dbReference type="HOGENOM" id="CLU_1507776_0_0_5"/>
<dbReference type="PATRIC" id="fig|1094564.3.peg.1446"/>
<dbReference type="RefSeq" id="WP_006923412.1">
    <property type="nucleotide sequence ID" value="NZ_JH725102.1"/>
</dbReference>
<dbReference type="AlphaFoldDB" id="J0Z7N7"/>
<feature type="transmembrane region" description="Helical" evidence="1">
    <location>
        <begin position="123"/>
        <end position="147"/>
    </location>
</feature>
<dbReference type="Proteomes" id="UP000002646">
    <property type="component" value="Unassembled WGS sequence"/>
</dbReference>
<reference evidence="2 3" key="1">
    <citation type="submission" date="2012-03" db="EMBL/GenBank/DDBJ databases">
        <title>The Genome Sequence of Bartonella washoensis 085-0475.</title>
        <authorList>
            <consortium name="The Broad Institute Genome Sequencing Platform"/>
            <consortium name="The Broad Institute Genome Sequencing Center for Infectious Disease"/>
            <person name="Feldgarden M."/>
            <person name="Kirby J."/>
            <person name="Kosoy M."/>
            <person name="Birtles R."/>
            <person name="Probert W.S."/>
            <person name="Chiaraviglio L."/>
            <person name="Young S.K."/>
            <person name="Zeng Q."/>
            <person name="Gargeya S."/>
            <person name="Fitzgerald M."/>
            <person name="Haas B."/>
            <person name="Abouelleil A."/>
            <person name="Alvarado L."/>
            <person name="Arachchi H.M."/>
            <person name="Berlin A."/>
            <person name="Chapman S.B."/>
            <person name="Gearin G."/>
            <person name="Goldberg J."/>
            <person name="Griggs A."/>
            <person name="Gujja S."/>
            <person name="Hansen M."/>
            <person name="Heiman D."/>
            <person name="Howarth C."/>
            <person name="Larimer J."/>
            <person name="Lui A."/>
            <person name="MacDonald P.J.P."/>
            <person name="McCowen C."/>
            <person name="Montmayeur A."/>
            <person name="Murphy C."/>
            <person name="Neiman D."/>
            <person name="Pearson M."/>
            <person name="Priest M."/>
            <person name="Roberts A."/>
            <person name="Saif S."/>
            <person name="Shea T."/>
            <person name="Sisk P."/>
            <person name="Stolte C."/>
            <person name="Sykes S."/>
            <person name="Wortman J."/>
            <person name="Nusbaum C."/>
            <person name="Birren B."/>
        </authorList>
    </citation>
    <scope>NUCLEOTIDE SEQUENCE [LARGE SCALE GENOMIC DNA]</scope>
    <source>
        <strain evidence="2 3">085-0475</strain>
    </source>
</reference>
<organism evidence="2 3">
    <name type="scientific">Cardidatus Bartonella washoeensis 085-0475</name>
    <dbReference type="NCBI Taxonomy" id="1094564"/>
    <lineage>
        <taxon>Bacteria</taxon>
        <taxon>Pseudomonadati</taxon>
        <taxon>Pseudomonadota</taxon>
        <taxon>Alphaproteobacteria</taxon>
        <taxon>Hyphomicrobiales</taxon>
        <taxon>Bartonellaceae</taxon>
        <taxon>Bartonella</taxon>
    </lineage>
</organism>
<dbReference type="EMBL" id="AILX01000019">
    <property type="protein sequence ID" value="EJF83718.1"/>
    <property type="molecule type" value="Genomic_DNA"/>
</dbReference>
<keyword evidence="1" id="KW-0812">Transmembrane</keyword>
<comment type="caution">
    <text evidence="2">The sequence shown here is derived from an EMBL/GenBank/DDBJ whole genome shotgun (WGS) entry which is preliminary data.</text>
</comment>
<evidence type="ECO:0000313" key="2">
    <source>
        <dbReference type="EMBL" id="EJF83718.1"/>
    </source>
</evidence>
<dbReference type="STRING" id="1094564.MCW_01267"/>
<evidence type="ECO:0000313" key="3">
    <source>
        <dbReference type="Proteomes" id="UP000002646"/>
    </source>
</evidence>
<evidence type="ECO:0000256" key="1">
    <source>
        <dbReference type="SAM" id="Phobius"/>
    </source>
</evidence>
<dbReference type="OrthoDB" id="7923397at2"/>
<accession>J0Z7N7</accession>
<keyword evidence="1" id="KW-0472">Membrane</keyword>
<feature type="transmembrane region" description="Helical" evidence="1">
    <location>
        <begin position="90"/>
        <end position="111"/>
    </location>
</feature>